<dbReference type="GO" id="GO:0008483">
    <property type="term" value="F:transaminase activity"/>
    <property type="evidence" value="ECO:0007669"/>
    <property type="project" value="UniProtKB-KW"/>
</dbReference>
<dbReference type="AlphaFoldDB" id="A0A2U2BDA3"/>
<sequence length="219" mass="24465">MSLASFSNAGFAPEALNASIINMWTRDEIHPAQFYRTGFETIFFNHNRQYALNCLLSSAVPSDREIVIVGQENLSEVISGANQFDIPNLVFEGSPDEISLVDAVLGSETNVSHFVLVIGKDDEQIEKYINHLKPILKFKGIDLILYCTSSVQSINDRTNGAVDYMIGGWSDFPDNSFVVARRNKLVQTEGNSRALNFDLYASWQWCLQGRGSNIAPMEM</sequence>
<dbReference type="RefSeq" id="WP_109262511.1">
    <property type="nucleotide sequence ID" value="NZ_QEWP01000001.1"/>
</dbReference>
<keyword evidence="1" id="KW-0808">Transferase</keyword>
<organism evidence="1 2">
    <name type="scientific">Marinilabilia rubra</name>
    <dbReference type="NCBI Taxonomy" id="2162893"/>
    <lineage>
        <taxon>Bacteria</taxon>
        <taxon>Pseudomonadati</taxon>
        <taxon>Bacteroidota</taxon>
        <taxon>Bacteroidia</taxon>
        <taxon>Marinilabiliales</taxon>
        <taxon>Marinilabiliaceae</taxon>
        <taxon>Marinilabilia</taxon>
    </lineage>
</organism>
<dbReference type="Proteomes" id="UP000244956">
    <property type="component" value="Unassembled WGS sequence"/>
</dbReference>
<name>A0A2U2BDA3_9BACT</name>
<keyword evidence="1" id="KW-0670">Pyruvate</keyword>
<protein>
    <submittedName>
        <fullName evidence="1">2-aminoethylphosphonate--pyruvate aminotransferase</fullName>
    </submittedName>
</protein>
<keyword evidence="2" id="KW-1185">Reference proteome</keyword>
<accession>A0A2U2BDA3</accession>
<keyword evidence="1" id="KW-0032">Aminotransferase</keyword>
<proteinExistence type="predicted"/>
<evidence type="ECO:0000313" key="1">
    <source>
        <dbReference type="EMBL" id="PWE01056.1"/>
    </source>
</evidence>
<dbReference type="OrthoDB" id="1115914at2"/>
<gene>
    <name evidence="1" type="ORF">DDZ16_00785</name>
</gene>
<reference evidence="1 2" key="1">
    <citation type="submission" date="2018-05" db="EMBL/GenBank/DDBJ databases">
        <title>Marinilabilia rubrum sp. nov., isolated from saltern sediment.</title>
        <authorList>
            <person name="Zhang R."/>
        </authorList>
    </citation>
    <scope>NUCLEOTIDE SEQUENCE [LARGE SCALE GENOMIC DNA]</scope>
    <source>
        <strain evidence="1 2">WTE16</strain>
    </source>
</reference>
<dbReference type="EMBL" id="QEWP01000001">
    <property type="protein sequence ID" value="PWE01056.1"/>
    <property type="molecule type" value="Genomic_DNA"/>
</dbReference>
<comment type="caution">
    <text evidence="1">The sequence shown here is derived from an EMBL/GenBank/DDBJ whole genome shotgun (WGS) entry which is preliminary data.</text>
</comment>
<evidence type="ECO:0000313" key="2">
    <source>
        <dbReference type="Proteomes" id="UP000244956"/>
    </source>
</evidence>